<feature type="transmembrane region" description="Helical" evidence="7">
    <location>
        <begin position="146"/>
        <end position="167"/>
    </location>
</feature>
<dbReference type="AlphaFoldDB" id="A0A5B0T8X9"/>
<dbReference type="InterPro" id="IPR052031">
    <property type="entry name" value="Membrane_Transporter-Flippase"/>
</dbReference>
<keyword evidence="3" id="KW-1003">Cell membrane</keyword>
<comment type="caution">
    <text evidence="8">The sequence shown here is derived from an EMBL/GenBank/DDBJ whole genome shotgun (WGS) entry which is preliminary data.</text>
</comment>
<sequence>MKPDSREAAKLARQEAILNGPVFSPMMQLAVPTILVLIAQTLVSVAETYYVSFLGTPALIGVALVFPVWMLMTMMAAGGIGGGVASAVARATGAGKHDDVNALILHAVVVAIVFGLAFTAFFIGLGEHIYAAMGGSGEALSAAHEYSVYVFLASVPIWIVNLLSAVLRGIGNVKVPATVTLIGALVLIPLSPLLIFGLGPIEGFGLAGAGIAINIFYWVAAIAMLRYMSSGRAGIRMMFVSLHWPLFREILNVGLLAALGTIQLNVMVLLVTGAVGVFGVNAIGGFGTASRLDYVLIPVLFGIGTAIVTMVGINVGARQIDRAKRIAWVGVAVSVVFTEVVGLFVAVFLGVWLRLFTHDESVLVTGELYLQIVAPFYAANGILFALGFAAQGSGYMWKMFLVGTVRLILAAGGGWIAVEYFNVGQAGLFIIVMGSMVIAALMSVVIDRSGAMWPKYNKQNSSALRTVRS</sequence>
<name>A0A5B0T8X9_9ENTR</name>
<feature type="transmembrane region" description="Helical" evidence="7">
    <location>
        <begin position="179"/>
        <end position="198"/>
    </location>
</feature>
<dbReference type="PIRSF" id="PIRSF006603">
    <property type="entry name" value="DinF"/>
    <property type="match status" value="1"/>
</dbReference>
<evidence type="ECO:0000256" key="3">
    <source>
        <dbReference type="ARBA" id="ARBA00022475"/>
    </source>
</evidence>
<evidence type="ECO:0000313" key="9">
    <source>
        <dbReference type="Proteomes" id="UP000323297"/>
    </source>
</evidence>
<evidence type="ECO:0000256" key="4">
    <source>
        <dbReference type="ARBA" id="ARBA00022692"/>
    </source>
</evidence>
<keyword evidence="4 7" id="KW-0812">Transmembrane</keyword>
<feature type="transmembrane region" description="Helical" evidence="7">
    <location>
        <begin position="204"/>
        <end position="229"/>
    </location>
</feature>
<evidence type="ECO:0000256" key="5">
    <source>
        <dbReference type="ARBA" id="ARBA00022989"/>
    </source>
</evidence>
<dbReference type="Pfam" id="PF01554">
    <property type="entry name" value="MatE"/>
    <property type="match status" value="2"/>
</dbReference>
<accession>A0A5B0T8X9</accession>
<organism evidence="8 9">
    <name type="scientific">Citrobacter portucalensis</name>
    <dbReference type="NCBI Taxonomy" id="1639133"/>
    <lineage>
        <taxon>Bacteria</taxon>
        <taxon>Pseudomonadati</taxon>
        <taxon>Pseudomonadota</taxon>
        <taxon>Gammaproteobacteria</taxon>
        <taxon>Enterobacterales</taxon>
        <taxon>Enterobacteriaceae</taxon>
        <taxon>Citrobacter</taxon>
        <taxon>Citrobacter freundii complex</taxon>
    </lineage>
</organism>
<feature type="transmembrane region" description="Helical" evidence="7">
    <location>
        <begin position="400"/>
        <end position="418"/>
    </location>
</feature>
<evidence type="ECO:0000313" key="8">
    <source>
        <dbReference type="EMBL" id="KAA1146421.1"/>
    </source>
</evidence>
<feature type="transmembrane region" description="Helical" evidence="7">
    <location>
        <begin position="49"/>
        <end position="71"/>
    </location>
</feature>
<evidence type="ECO:0000256" key="2">
    <source>
        <dbReference type="ARBA" id="ARBA00022448"/>
    </source>
</evidence>
<feature type="transmembrane region" description="Helical" evidence="7">
    <location>
        <begin position="21"/>
        <end position="43"/>
    </location>
</feature>
<feature type="transmembrane region" description="Helical" evidence="7">
    <location>
        <begin position="295"/>
        <end position="315"/>
    </location>
</feature>
<comment type="subcellular location">
    <subcellularLocation>
        <location evidence="1">Cell inner membrane</location>
        <topology evidence="1">Multi-pass membrane protein</topology>
    </subcellularLocation>
</comment>
<dbReference type="InterPro" id="IPR048279">
    <property type="entry name" value="MdtK-like"/>
</dbReference>
<keyword evidence="2" id="KW-0813">Transport</keyword>
<keyword evidence="6 7" id="KW-0472">Membrane</keyword>
<dbReference type="InterPro" id="IPR002528">
    <property type="entry name" value="MATE_fam"/>
</dbReference>
<dbReference type="EMBL" id="VTZD01000003">
    <property type="protein sequence ID" value="KAA1146421.1"/>
    <property type="molecule type" value="Genomic_DNA"/>
</dbReference>
<dbReference type="RefSeq" id="WP_149607188.1">
    <property type="nucleotide sequence ID" value="NZ_JBKGNB010000017.1"/>
</dbReference>
<dbReference type="PANTHER" id="PTHR43549:SF3">
    <property type="entry name" value="MULTIDRUG RESISTANCE PROTEIN YPNP-RELATED"/>
    <property type="match status" value="1"/>
</dbReference>
<gene>
    <name evidence="8" type="ORF">D3H66_01530</name>
</gene>
<dbReference type="PANTHER" id="PTHR43549">
    <property type="entry name" value="MULTIDRUG RESISTANCE PROTEIN YPNP-RELATED"/>
    <property type="match status" value="1"/>
</dbReference>
<proteinExistence type="predicted"/>
<dbReference type="NCBIfam" id="TIGR00797">
    <property type="entry name" value="matE"/>
    <property type="match status" value="1"/>
</dbReference>
<keyword evidence="5 7" id="KW-1133">Transmembrane helix</keyword>
<dbReference type="GO" id="GO:0005886">
    <property type="term" value="C:plasma membrane"/>
    <property type="evidence" value="ECO:0007669"/>
    <property type="project" value="UniProtKB-SubCell"/>
</dbReference>
<reference evidence="8 9" key="1">
    <citation type="submission" date="2019-08" db="EMBL/GenBank/DDBJ databases">
        <title>Draft genome sequence of Citrobacter portucalensis strain isolated from green turtle.</title>
        <authorList>
            <person name="Fernandes M.R."/>
            <person name="Sellera F.P."/>
            <person name="Goldeberg D.W."/>
            <person name="Costa D.C."/>
            <person name="Lincopan N."/>
        </authorList>
    </citation>
    <scope>NUCLEOTIDE SEQUENCE [LARGE SCALE GENOMIC DNA]</scope>
    <source>
        <strain evidence="8 9">TV06</strain>
    </source>
</reference>
<feature type="transmembrane region" description="Helical" evidence="7">
    <location>
        <begin position="250"/>
        <end position="283"/>
    </location>
</feature>
<feature type="transmembrane region" description="Helical" evidence="7">
    <location>
        <begin position="424"/>
        <end position="446"/>
    </location>
</feature>
<dbReference type="Proteomes" id="UP000323297">
    <property type="component" value="Unassembled WGS sequence"/>
</dbReference>
<evidence type="ECO:0000256" key="1">
    <source>
        <dbReference type="ARBA" id="ARBA00004429"/>
    </source>
</evidence>
<evidence type="ECO:0000256" key="7">
    <source>
        <dbReference type="SAM" id="Phobius"/>
    </source>
</evidence>
<protein>
    <submittedName>
        <fullName evidence="8">MATE family efflux transporter</fullName>
    </submittedName>
</protein>
<feature type="transmembrane region" description="Helical" evidence="7">
    <location>
        <begin position="368"/>
        <end position="388"/>
    </location>
</feature>
<feature type="transmembrane region" description="Helical" evidence="7">
    <location>
        <begin position="103"/>
        <end position="126"/>
    </location>
</feature>
<dbReference type="GO" id="GO:0042910">
    <property type="term" value="F:xenobiotic transmembrane transporter activity"/>
    <property type="evidence" value="ECO:0007669"/>
    <property type="project" value="InterPro"/>
</dbReference>
<evidence type="ECO:0000256" key="6">
    <source>
        <dbReference type="ARBA" id="ARBA00023136"/>
    </source>
</evidence>
<dbReference type="GO" id="GO:0015297">
    <property type="term" value="F:antiporter activity"/>
    <property type="evidence" value="ECO:0007669"/>
    <property type="project" value="InterPro"/>
</dbReference>
<feature type="transmembrane region" description="Helical" evidence="7">
    <location>
        <begin position="327"/>
        <end position="356"/>
    </location>
</feature>